<feature type="region of interest" description="Disordered" evidence="1">
    <location>
        <begin position="193"/>
        <end position="245"/>
    </location>
</feature>
<dbReference type="EMBL" id="KZ678140">
    <property type="protein sequence ID" value="PSN63123.1"/>
    <property type="molecule type" value="Genomic_DNA"/>
</dbReference>
<evidence type="ECO:0000256" key="1">
    <source>
        <dbReference type="SAM" id="MobiDB-lite"/>
    </source>
</evidence>
<reference evidence="3 4" key="1">
    <citation type="journal article" date="2018" name="Front. Microbiol.">
        <title>Genome-Wide Analysis of Corynespora cassiicola Leaf Fall Disease Putative Effectors.</title>
        <authorList>
            <person name="Lopez D."/>
            <person name="Ribeiro S."/>
            <person name="Label P."/>
            <person name="Fumanal B."/>
            <person name="Venisse J.S."/>
            <person name="Kohler A."/>
            <person name="de Oliveira R.R."/>
            <person name="Labutti K."/>
            <person name="Lipzen A."/>
            <person name="Lail K."/>
            <person name="Bauer D."/>
            <person name="Ohm R.A."/>
            <person name="Barry K.W."/>
            <person name="Spatafora J."/>
            <person name="Grigoriev I.V."/>
            <person name="Martin F.M."/>
            <person name="Pujade-Renaud V."/>
        </authorList>
    </citation>
    <scope>NUCLEOTIDE SEQUENCE [LARGE SCALE GENOMIC DNA]</scope>
    <source>
        <strain evidence="3 4">Philippines</strain>
    </source>
</reference>
<keyword evidence="2" id="KW-0472">Membrane</keyword>
<feature type="compositionally biased region" description="Polar residues" evidence="1">
    <location>
        <begin position="193"/>
        <end position="241"/>
    </location>
</feature>
<proteinExistence type="predicted"/>
<evidence type="ECO:0000313" key="4">
    <source>
        <dbReference type="Proteomes" id="UP000240883"/>
    </source>
</evidence>
<gene>
    <name evidence="3" type="ORF">BS50DRAFT_623943</name>
</gene>
<accession>A0A2T2NCG9</accession>
<keyword evidence="2" id="KW-1133">Transmembrane helix</keyword>
<dbReference type="InterPro" id="IPR035992">
    <property type="entry name" value="Ricin_B-like_lectins"/>
</dbReference>
<feature type="transmembrane region" description="Helical" evidence="2">
    <location>
        <begin position="248"/>
        <end position="271"/>
    </location>
</feature>
<sequence length="331" mass="36340">MMQSEFNPKAYYVLYNANSPNLTLSSGISQSTSGEINMTVENTYSSSENWQLFYQKGRYFMRNYDYGGEYQLGLASTSDTTPKLMRRNGSLGQQWNLIRGSDNKWRFMNGLLGNASMLALTGKNMVPGMQASDKGTGWDILINPSVGEPEDSQMYTAVDDFEEPKAPMITNSSSAHITMKLAIPTMTSSTKSSPILSATPLTISPSTNAPASPLSTSDSTPVLTPSPTNSTTDIPSQNHKSPLSEPGVITGVATGAAALVIMSGLLVFFFFKRRREKMIEARRQTQHSIFTNPDAATTPSQWDFDFRYSPELATYPWSPDKVQAEPRAELA</sequence>
<organism evidence="3 4">
    <name type="scientific">Corynespora cassiicola Philippines</name>
    <dbReference type="NCBI Taxonomy" id="1448308"/>
    <lineage>
        <taxon>Eukaryota</taxon>
        <taxon>Fungi</taxon>
        <taxon>Dikarya</taxon>
        <taxon>Ascomycota</taxon>
        <taxon>Pezizomycotina</taxon>
        <taxon>Dothideomycetes</taxon>
        <taxon>Pleosporomycetidae</taxon>
        <taxon>Pleosporales</taxon>
        <taxon>Corynesporascaceae</taxon>
        <taxon>Corynespora</taxon>
    </lineage>
</organism>
<dbReference type="Proteomes" id="UP000240883">
    <property type="component" value="Unassembled WGS sequence"/>
</dbReference>
<dbReference type="OrthoDB" id="5344815at2759"/>
<keyword evidence="2" id="KW-0812">Transmembrane</keyword>
<evidence type="ECO:0000313" key="3">
    <source>
        <dbReference type="EMBL" id="PSN63123.1"/>
    </source>
</evidence>
<keyword evidence="4" id="KW-1185">Reference proteome</keyword>
<evidence type="ECO:0000256" key="2">
    <source>
        <dbReference type="SAM" id="Phobius"/>
    </source>
</evidence>
<name>A0A2T2NCG9_CORCC</name>
<dbReference type="STRING" id="1448308.A0A2T2NCG9"/>
<protein>
    <submittedName>
        <fullName evidence="3">Uncharacterized protein</fullName>
    </submittedName>
</protein>
<dbReference type="SUPFAM" id="SSF50370">
    <property type="entry name" value="Ricin B-like lectins"/>
    <property type="match status" value="1"/>
</dbReference>
<dbReference type="AlphaFoldDB" id="A0A2T2NCG9"/>